<dbReference type="PROSITE" id="PS51095">
    <property type="entry name" value="PTS_EIIA_TYPE_3"/>
    <property type="match status" value="1"/>
</dbReference>
<dbReference type="STRING" id="112248.SAMN05444392_102406"/>
<keyword evidence="6" id="KW-0479">Metal-binding</keyword>
<keyword evidence="3" id="KW-0808">Transferase</keyword>
<organism evidence="8 9">
    <name type="scientific">Seinonella peptonophila</name>
    <dbReference type="NCBI Taxonomy" id="112248"/>
    <lineage>
        <taxon>Bacteria</taxon>
        <taxon>Bacillati</taxon>
        <taxon>Bacillota</taxon>
        <taxon>Bacilli</taxon>
        <taxon>Bacillales</taxon>
        <taxon>Thermoactinomycetaceae</taxon>
        <taxon>Seinonella</taxon>
    </lineage>
</organism>
<dbReference type="CDD" id="cd00215">
    <property type="entry name" value="PTS_IIA_lac"/>
    <property type="match status" value="1"/>
</dbReference>
<dbReference type="GO" id="GO:0009401">
    <property type="term" value="P:phosphoenolpyruvate-dependent sugar phosphotransferase system"/>
    <property type="evidence" value="ECO:0007669"/>
    <property type="project" value="UniProtKB-KW"/>
</dbReference>
<evidence type="ECO:0000256" key="6">
    <source>
        <dbReference type="PIRSR" id="PIRSR000699-2"/>
    </source>
</evidence>
<dbReference type="EMBL" id="FQVL01000002">
    <property type="protein sequence ID" value="SHE69471.1"/>
    <property type="molecule type" value="Genomic_DNA"/>
</dbReference>
<dbReference type="InterPro" id="IPR036542">
    <property type="entry name" value="PTS_IIA_lac/cel_sf"/>
</dbReference>
<dbReference type="PANTHER" id="PTHR34382:SF7">
    <property type="entry name" value="PTS SYSTEM N,N'-DIACETYLCHITOBIOSE-SPECIFIC EIIA COMPONENT"/>
    <property type="match status" value="1"/>
</dbReference>
<dbReference type="SUPFAM" id="SSF46973">
    <property type="entry name" value="Enzyme IIa from lactose specific PTS, IIa-lac"/>
    <property type="match status" value="1"/>
</dbReference>
<dbReference type="GO" id="GO:0016740">
    <property type="term" value="F:transferase activity"/>
    <property type="evidence" value="ECO:0007669"/>
    <property type="project" value="UniProtKB-KW"/>
</dbReference>
<name>A0A1M4VKB5_9BACL</name>
<feature type="active site" description="Tele-phosphohistidine intermediate" evidence="5">
    <location>
        <position position="81"/>
    </location>
</feature>
<dbReference type="InterPro" id="IPR003188">
    <property type="entry name" value="PTS_IIA_lac/cel"/>
</dbReference>
<evidence type="ECO:0000256" key="5">
    <source>
        <dbReference type="PIRSR" id="PIRSR000699-1"/>
    </source>
</evidence>
<evidence type="ECO:0000256" key="7">
    <source>
        <dbReference type="PROSITE-ProRule" id="PRU00418"/>
    </source>
</evidence>
<evidence type="ECO:0000256" key="1">
    <source>
        <dbReference type="ARBA" id="ARBA00022448"/>
    </source>
</evidence>
<dbReference type="GO" id="GO:0046872">
    <property type="term" value="F:metal ion binding"/>
    <property type="evidence" value="ECO:0007669"/>
    <property type="project" value="UniProtKB-KW"/>
</dbReference>
<sequence>MMMSQPSTLAEISFQLILHAGDARSSAMEAIQAAKAGDYPAAKEKLAAAEESFRKAHHVQTGLLQQEAAGNEQAPSILLIHAQDHLMTSMTVKDLAQEFVELYQQISTK</sequence>
<accession>A0A1M4VKB5</accession>
<protein>
    <submittedName>
        <fullName evidence="8">PTS system, cellobiose-specific IIA component</fullName>
    </submittedName>
</protein>
<keyword evidence="2" id="KW-0762">Sugar transport</keyword>
<dbReference type="AlphaFoldDB" id="A0A1M4VKB5"/>
<gene>
    <name evidence="8" type="ORF">SAMN05444392_102406</name>
</gene>
<evidence type="ECO:0000256" key="4">
    <source>
        <dbReference type="ARBA" id="ARBA00022683"/>
    </source>
</evidence>
<feature type="modified residue" description="Phosphohistidine; by HPr" evidence="7">
    <location>
        <position position="81"/>
    </location>
</feature>
<evidence type="ECO:0000313" key="9">
    <source>
        <dbReference type="Proteomes" id="UP000184476"/>
    </source>
</evidence>
<dbReference type="Pfam" id="PF02255">
    <property type="entry name" value="PTS_IIA"/>
    <property type="match status" value="1"/>
</dbReference>
<comment type="cofactor">
    <cofactor evidence="6">
        <name>Mg(2+)</name>
        <dbReference type="ChEBI" id="CHEBI:18420"/>
    </cofactor>
    <text evidence="6">Binds 1 Mg(2+) ion per trimer.</text>
</comment>
<evidence type="ECO:0000256" key="3">
    <source>
        <dbReference type="ARBA" id="ARBA00022679"/>
    </source>
</evidence>
<dbReference type="PANTHER" id="PTHR34382">
    <property type="entry name" value="PTS SYSTEM N,N'-DIACETYLCHITOBIOSE-SPECIFIC EIIA COMPONENT"/>
    <property type="match status" value="1"/>
</dbReference>
<reference evidence="8 9" key="1">
    <citation type="submission" date="2016-11" db="EMBL/GenBank/DDBJ databases">
        <authorList>
            <person name="Jaros S."/>
            <person name="Januszkiewicz K."/>
            <person name="Wedrychowicz H."/>
        </authorList>
    </citation>
    <scope>NUCLEOTIDE SEQUENCE [LARGE SCALE GENOMIC DNA]</scope>
    <source>
        <strain evidence="8 9">DSM 44666</strain>
    </source>
</reference>
<keyword evidence="9" id="KW-1185">Reference proteome</keyword>
<proteinExistence type="predicted"/>
<keyword evidence="1" id="KW-0813">Transport</keyword>
<dbReference type="PIRSF" id="PIRSF000699">
    <property type="entry name" value="PTS_IILac_III"/>
    <property type="match status" value="1"/>
</dbReference>
<keyword evidence="4" id="KW-0598">Phosphotransferase system</keyword>
<keyword evidence="6" id="KW-0460">Magnesium</keyword>
<feature type="binding site" evidence="6">
    <location>
        <position position="84"/>
    </location>
    <ligand>
        <name>Mg(2+)</name>
        <dbReference type="ChEBI" id="CHEBI:18420"/>
        <note>ligand shared between all trimeric partners</note>
    </ligand>
</feature>
<dbReference type="Gene3D" id="1.20.58.80">
    <property type="entry name" value="Phosphotransferase system, lactose/cellobiose-type IIA subunit"/>
    <property type="match status" value="1"/>
</dbReference>
<evidence type="ECO:0000256" key="2">
    <source>
        <dbReference type="ARBA" id="ARBA00022597"/>
    </source>
</evidence>
<evidence type="ECO:0000313" key="8">
    <source>
        <dbReference type="EMBL" id="SHE69471.1"/>
    </source>
</evidence>
<dbReference type="Proteomes" id="UP000184476">
    <property type="component" value="Unassembled WGS sequence"/>
</dbReference>